<evidence type="ECO:0000313" key="1">
    <source>
        <dbReference type="EMBL" id="KAJ7514075.1"/>
    </source>
</evidence>
<name>A0ACC2A933_DIPCM</name>
<keyword evidence="2" id="KW-1185">Reference proteome</keyword>
<proteinExistence type="predicted"/>
<reference evidence="2" key="1">
    <citation type="journal article" date="2024" name="Proc. Natl. Acad. Sci. U.S.A.">
        <title>Extraordinary preservation of gene collinearity over three hundred million years revealed in homosporous lycophytes.</title>
        <authorList>
            <person name="Li C."/>
            <person name="Wickell D."/>
            <person name="Kuo L.Y."/>
            <person name="Chen X."/>
            <person name="Nie B."/>
            <person name="Liao X."/>
            <person name="Peng D."/>
            <person name="Ji J."/>
            <person name="Jenkins J."/>
            <person name="Williams M."/>
            <person name="Shu S."/>
            <person name="Plott C."/>
            <person name="Barry K."/>
            <person name="Rajasekar S."/>
            <person name="Grimwood J."/>
            <person name="Han X."/>
            <person name="Sun S."/>
            <person name="Hou Z."/>
            <person name="He W."/>
            <person name="Dai G."/>
            <person name="Sun C."/>
            <person name="Schmutz J."/>
            <person name="Leebens-Mack J.H."/>
            <person name="Li F.W."/>
            <person name="Wang L."/>
        </authorList>
    </citation>
    <scope>NUCLEOTIDE SEQUENCE [LARGE SCALE GENOMIC DNA]</scope>
    <source>
        <strain evidence="2">cv. PW_Plant_1</strain>
    </source>
</reference>
<dbReference type="Proteomes" id="UP001162992">
    <property type="component" value="Chromosome 23"/>
</dbReference>
<gene>
    <name evidence="1" type="ORF">O6H91_23G025900</name>
</gene>
<organism evidence="1 2">
    <name type="scientific">Diphasiastrum complanatum</name>
    <name type="common">Issler's clubmoss</name>
    <name type="synonym">Lycopodium complanatum</name>
    <dbReference type="NCBI Taxonomy" id="34168"/>
    <lineage>
        <taxon>Eukaryota</taxon>
        <taxon>Viridiplantae</taxon>
        <taxon>Streptophyta</taxon>
        <taxon>Embryophyta</taxon>
        <taxon>Tracheophyta</taxon>
        <taxon>Lycopodiopsida</taxon>
        <taxon>Lycopodiales</taxon>
        <taxon>Lycopodiaceae</taxon>
        <taxon>Lycopodioideae</taxon>
        <taxon>Diphasiastrum</taxon>
    </lineage>
</organism>
<protein>
    <submittedName>
        <fullName evidence="1">Uncharacterized protein</fullName>
    </submittedName>
</protein>
<sequence>MAHQQGSSLIATIGTAFTAFSYPQFAMRTPLSPASLPLRDPTLKAFENDLAHRLEQLKQSTHDGSYLNLPWLRQALGATLVTNSAVEALIPDFELPYSEREDKWVGEYLDDSAKLLDVCNALKAKISDMKHYQTKLQLALHLADARDNWGTSEAKCQRARNALRDCLLAIKRRDEIQGQAKLDSCKSTLRRMADNKLAAPILKSKPFISAIYGAKVNTIFTCGLLAAALSVKPRRPLSSLHVHSHFLWSASLITLQHRVKDEIHRGKASGSTALLGELTCIDAIVRQFHAILDEAVLSKMLPLSKEQADKLRQLAENLRRQSEELGKDLGLLEQQVNELFRMLVNSRVALLDLISHSRC</sequence>
<accession>A0ACC2A933</accession>
<comment type="caution">
    <text evidence="1">The sequence shown here is derived from an EMBL/GenBank/DDBJ whole genome shotgun (WGS) entry which is preliminary data.</text>
</comment>
<dbReference type="EMBL" id="CM055114">
    <property type="protein sequence ID" value="KAJ7514075.1"/>
    <property type="molecule type" value="Genomic_DNA"/>
</dbReference>
<evidence type="ECO:0000313" key="2">
    <source>
        <dbReference type="Proteomes" id="UP001162992"/>
    </source>
</evidence>